<sequence length="371" mass="40991">MKVMVVEQDRVGRQHLSGMLANDGHQVEEADNAAKALSLFSQTNPDMVFVHSDMGDAGPSLSHQIKLQNPRHFVPIIFMSPVADEFALCKFMEGHADDFIEDTMNPISLRAKIMSIERTAHLYNDYESSRIKTEQEIKLARHMFDSLIRSRRQDVAQLNSWSWAAGHFSGDMVIYEKNSRGDLWVMLGDFTGHGLAAAVGAIPAADVFFSMVEAEQDVGQVATAINKKLFSMLPTGHFCSACLLSVEFDKSLITIWNGGLPSMRIISGQGVVLARPRSMNLPLGILSPEEFKPLMETFSPREGESLVLYSDGLTDAINPAGEMFGEERLDRVLAQSGNGESLVEIIKKELIVFMDGLEPLDDVSLITLAIE</sequence>
<dbReference type="EMBL" id="AP022853">
    <property type="protein sequence ID" value="BCB25907.1"/>
    <property type="molecule type" value="Genomic_DNA"/>
</dbReference>
<dbReference type="RefSeq" id="WP_173060720.1">
    <property type="nucleotide sequence ID" value="NZ_AP022853.1"/>
</dbReference>
<keyword evidence="1" id="KW-0378">Hydrolase</keyword>
<dbReference type="Proteomes" id="UP000502260">
    <property type="component" value="Chromosome"/>
</dbReference>
<dbReference type="GO" id="GO:0016791">
    <property type="term" value="F:phosphatase activity"/>
    <property type="evidence" value="ECO:0007669"/>
    <property type="project" value="TreeGrafter"/>
</dbReference>
<reference evidence="5" key="1">
    <citation type="submission" date="2020-03" db="EMBL/GenBank/DDBJ databases">
        <title>Complete genome sequence of sulfur-oxidizing bacterium skT11.</title>
        <authorList>
            <person name="Kanda M."/>
            <person name="Kojima H."/>
            <person name="Fukui M."/>
        </authorList>
    </citation>
    <scope>NUCLEOTIDE SEQUENCE [LARGE SCALE GENOMIC DNA]</scope>
    <source>
        <strain evidence="5">skT11</strain>
    </source>
</reference>
<dbReference type="Gene3D" id="3.60.40.10">
    <property type="entry name" value="PPM-type phosphatase domain"/>
    <property type="match status" value="1"/>
</dbReference>
<dbReference type="Pfam" id="PF00072">
    <property type="entry name" value="Response_reg"/>
    <property type="match status" value="1"/>
</dbReference>
<evidence type="ECO:0000256" key="1">
    <source>
        <dbReference type="ARBA" id="ARBA00022801"/>
    </source>
</evidence>
<dbReference type="Gene3D" id="3.40.50.2300">
    <property type="match status" value="1"/>
</dbReference>
<dbReference type="GO" id="GO:0000160">
    <property type="term" value="P:phosphorelay signal transduction system"/>
    <property type="evidence" value="ECO:0007669"/>
    <property type="project" value="InterPro"/>
</dbReference>
<evidence type="ECO:0000259" key="3">
    <source>
        <dbReference type="PROSITE" id="PS50110"/>
    </source>
</evidence>
<evidence type="ECO:0000256" key="2">
    <source>
        <dbReference type="PROSITE-ProRule" id="PRU00169"/>
    </source>
</evidence>
<dbReference type="SMART" id="SM00448">
    <property type="entry name" value="REC"/>
    <property type="match status" value="1"/>
</dbReference>
<dbReference type="PROSITE" id="PS50110">
    <property type="entry name" value="RESPONSE_REGULATORY"/>
    <property type="match status" value="1"/>
</dbReference>
<evidence type="ECO:0000313" key="5">
    <source>
        <dbReference type="Proteomes" id="UP000502260"/>
    </source>
</evidence>
<dbReference type="SUPFAM" id="SSF81606">
    <property type="entry name" value="PP2C-like"/>
    <property type="match status" value="1"/>
</dbReference>
<dbReference type="PANTHER" id="PTHR43156:SF2">
    <property type="entry name" value="STAGE II SPORULATION PROTEIN E"/>
    <property type="match status" value="1"/>
</dbReference>
<dbReference type="SUPFAM" id="SSF52172">
    <property type="entry name" value="CheY-like"/>
    <property type="match status" value="1"/>
</dbReference>
<feature type="domain" description="Response regulatory" evidence="3">
    <location>
        <begin position="2"/>
        <end position="117"/>
    </location>
</feature>
<dbReference type="AlphaFoldDB" id="A0A6F8V9W7"/>
<dbReference type="SMART" id="SM00331">
    <property type="entry name" value="PP2C_SIG"/>
    <property type="match status" value="1"/>
</dbReference>
<dbReference type="InterPro" id="IPR011006">
    <property type="entry name" value="CheY-like_superfamily"/>
</dbReference>
<comment type="caution">
    <text evidence="2">Lacks conserved residue(s) required for the propagation of feature annotation.</text>
</comment>
<gene>
    <name evidence="4" type="ORF">SKTS_07930</name>
</gene>
<dbReference type="KEGG" id="slac:SKTS_07930"/>
<keyword evidence="5" id="KW-1185">Reference proteome</keyword>
<name>A0A6F8V9W7_9PROT</name>
<dbReference type="CDD" id="cd00156">
    <property type="entry name" value="REC"/>
    <property type="match status" value="1"/>
</dbReference>
<accession>A0A6F8V9W7</accession>
<dbReference type="InterPro" id="IPR052016">
    <property type="entry name" value="Bact_Sigma-Reg"/>
</dbReference>
<organism evidence="4 5">
    <name type="scientific">Sulfurimicrobium lacus</name>
    <dbReference type="NCBI Taxonomy" id="2715678"/>
    <lineage>
        <taxon>Bacteria</taxon>
        <taxon>Pseudomonadati</taxon>
        <taxon>Pseudomonadota</taxon>
        <taxon>Betaproteobacteria</taxon>
        <taxon>Nitrosomonadales</taxon>
        <taxon>Sulfuricellaceae</taxon>
        <taxon>Sulfurimicrobium</taxon>
    </lineage>
</organism>
<dbReference type="InterPro" id="IPR001789">
    <property type="entry name" value="Sig_transdc_resp-reg_receiver"/>
</dbReference>
<protein>
    <recommendedName>
        <fullName evidence="3">Response regulatory domain-containing protein</fullName>
    </recommendedName>
</protein>
<evidence type="ECO:0000313" key="4">
    <source>
        <dbReference type="EMBL" id="BCB25907.1"/>
    </source>
</evidence>
<dbReference type="Pfam" id="PF07228">
    <property type="entry name" value="SpoIIE"/>
    <property type="match status" value="1"/>
</dbReference>
<dbReference type="PANTHER" id="PTHR43156">
    <property type="entry name" value="STAGE II SPORULATION PROTEIN E-RELATED"/>
    <property type="match status" value="1"/>
</dbReference>
<proteinExistence type="predicted"/>
<dbReference type="InterPro" id="IPR036457">
    <property type="entry name" value="PPM-type-like_dom_sf"/>
</dbReference>
<dbReference type="InterPro" id="IPR001932">
    <property type="entry name" value="PPM-type_phosphatase-like_dom"/>
</dbReference>